<comment type="function">
    <text evidence="1">Specifically binds 5-hydroxymethylcytosine (5hmC), suggesting that it acts as a specific reader of 5hmC.</text>
</comment>
<dbReference type="Pfam" id="PF00400">
    <property type="entry name" value="WD40"/>
    <property type="match status" value="3"/>
</dbReference>
<dbReference type="FunFam" id="2.130.10.10:FF:000180">
    <property type="entry name" value="WD repeat-containing protein 76"/>
    <property type="match status" value="1"/>
</dbReference>
<comment type="similarity">
    <text evidence="2">Belongs to the WD repeat DDB2/WDR76 family.</text>
</comment>
<evidence type="ECO:0000256" key="1">
    <source>
        <dbReference type="ARBA" id="ARBA00002530"/>
    </source>
</evidence>
<feature type="compositionally biased region" description="Basic and acidic residues" evidence="7">
    <location>
        <begin position="174"/>
        <end position="183"/>
    </location>
</feature>
<dbReference type="GeneID" id="118411923"/>
<keyword evidence="4 6" id="KW-0853">WD repeat</keyword>
<feature type="region of interest" description="Disordered" evidence="7">
    <location>
        <begin position="1"/>
        <end position="198"/>
    </location>
</feature>
<proteinExistence type="inferred from homology"/>
<dbReference type="GO" id="GO:0005634">
    <property type="term" value="C:nucleus"/>
    <property type="evidence" value="ECO:0000318"/>
    <property type="project" value="GO_Central"/>
</dbReference>
<dbReference type="InterPro" id="IPR001680">
    <property type="entry name" value="WD40_rpt"/>
</dbReference>
<sequence length="740" mass="82589">MPTRSKRSLASNDRKSPRISKQAKVEVVIVDKSPSKYSTASSDSIPISKLKQRNGKGRATRTKETPASKQPPKEAQKVLFSKSRKIISSDEEDEDSRDEKSSDEEWSSEEETSSEDVSKDEEELSNEESTSSDEEWGARGPVKRKKTTKPIKAAKAKKTTKPRPKKASGKAKACPKDSGKDTDAIIGANLDSDSDDDIPCASAGQYLSEYEKKRLQNIQENAAFFESIDLQSAKNNLSDVSTKKSARPRGLTRRKWEHPEVPPPRPRSLRLQNKNPEGVQLPPKPEPVPLYQDMHVERAGPTYRHFFVQKHSSVRRGLTGKHKGTPFGPRKPAGPLDMAATNVKGDGKGLADSFQQELHRLAKTPIPKGEAKERLTVTQESFLKSVQSMAITEERVAKVTPERIFSVAVHPSTTKMLVCAGDKWGRLGLWDVESQEGEDGVYSYNPHSRPINCLQFSPVHHGKLYMCSYDGTMRCAEFEKNIFSEVFSTEEGTDQLVKYFDFLSEDGTTCLVGLGDGDVAVVDTRTKGTEAEHLYPAHDRTIKTVSVHPTQRHYFVTCCNDSNVYIYDLRNMKKKGSQQFVASLYQHTRSVSSAYFSPASGSRILTTCFDDRIRLFDTKVIGQPTVKPLREIRHNNQTGRWLTPLRAVWVPGRDDLFVSGSMKQPRQMELFDDKSTLLHTYTDPDYLTSICSIIAFHPTQFLLAGGNSSGRMHVFSASSFSATSKKSPGSPRVVLKKMSV</sequence>
<feature type="compositionally biased region" description="Basic residues" evidence="7">
    <location>
        <begin position="141"/>
        <end position="169"/>
    </location>
</feature>
<dbReference type="PROSITE" id="PS50082">
    <property type="entry name" value="WD_REPEATS_2"/>
    <property type="match status" value="1"/>
</dbReference>
<dbReference type="InterPro" id="IPR050853">
    <property type="entry name" value="WD_repeat_DNA-damage-binding"/>
</dbReference>
<evidence type="ECO:0000256" key="4">
    <source>
        <dbReference type="ARBA" id="ARBA00022574"/>
    </source>
</evidence>
<feature type="compositionally biased region" description="Polar residues" evidence="7">
    <location>
        <begin position="35"/>
        <end position="45"/>
    </location>
</feature>
<evidence type="ECO:0000256" key="2">
    <source>
        <dbReference type="ARBA" id="ARBA00005434"/>
    </source>
</evidence>
<feature type="repeat" description="WD" evidence="6">
    <location>
        <begin position="535"/>
        <end position="577"/>
    </location>
</feature>
<protein>
    <recommendedName>
        <fullName evidence="3">WD repeat-containing protein 76</fullName>
    </recommendedName>
</protein>
<dbReference type="OrthoDB" id="9890280at2759"/>
<evidence type="ECO:0000256" key="3">
    <source>
        <dbReference type="ARBA" id="ARBA00021234"/>
    </source>
</evidence>
<dbReference type="Proteomes" id="UP000001554">
    <property type="component" value="Chromosome 3"/>
</dbReference>
<dbReference type="SUPFAM" id="SSF50978">
    <property type="entry name" value="WD40 repeat-like"/>
    <property type="match status" value="1"/>
</dbReference>
<dbReference type="PANTHER" id="PTHR14773:SF0">
    <property type="entry name" value="WD REPEAT-CONTAINING PROTEIN 76"/>
    <property type="match status" value="1"/>
</dbReference>
<gene>
    <name evidence="9" type="primary">LOC118411923</name>
</gene>
<dbReference type="AlphaFoldDB" id="A0A9J7MKE5"/>
<feature type="compositionally biased region" description="Acidic residues" evidence="7">
    <location>
        <begin position="89"/>
        <end position="135"/>
    </location>
</feature>
<dbReference type="OMA" id="YESTRIE"/>
<evidence type="ECO:0000256" key="7">
    <source>
        <dbReference type="SAM" id="MobiDB-lite"/>
    </source>
</evidence>
<dbReference type="SMART" id="SM00320">
    <property type="entry name" value="WD40"/>
    <property type="match status" value="5"/>
</dbReference>
<evidence type="ECO:0000313" key="8">
    <source>
        <dbReference type="Proteomes" id="UP000001554"/>
    </source>
</evidence>
<dbReference type="InterPro" id="IPR015943">
    <property type="entry name" value="WD40/YVTN_repeat-like_dom_sf"/>
</dbReference>
<keyword evidence="5" id="KW-0677">Repeat</keyword>
<dbReference type="KEGG" id="bfo:118411923"/>
<dbReference type="GO" id="GO:0003677">
    <property type="term" value="F:DNA binding"/>
    <property type="evidence" value="ECO:0000318"/>
    <property type="project" value="GO_Central"/>
</dbReference>
<dbReference type="PANTHER" id="PTHR14773">
    <property type="entry name" value="WD REPEAT-CONTAINING PROTEIN 76"/>
    <property type="match status" value="1"/>
</dbReference>
<organism evidence="8 9">
    <name type="scientific">Branchiostoma floridae</name>
    <name type="common">Florida lancelet</name>
    <name type="synonym">Amphioxus</name>
    <dbReference type="NCBI Taxonomy" id="7739"/>
    <lineage>
        <taxon>Eukaryota</taxon>
        <taxon>Metazoa</taxon>
        <taxon>Chordata</taxon>
        <taxon>Cephalochordata</taxon>
        <taxon>Leptocardii</taxon>
        <taxon>Amphioxiformes</taxon>
        <taxon>Branchiostomatidae</taxon>
        <taxon>Branchiostoma</taxon>
    </lineage>
</organism>
<feature type="compositionally biased region" description="Basic residues" evidence="7">
    <location>
        <begin position="244"/>
        <end position="256"/>
    </location>
</feature>
<keyword evidence="8" id="KW-1185">Reference proteome</keyword>
<reference evidence="8" key="1">
    <citation type="journal article" date="2020" name="Nat. Ecol. Evol.">
        <title>Deeply conserved synteny resolves early events in vertebrate evolution.</title>
        <authorList>
            <person name="Simakov O."/>
            <person name="Marletaz F."/>
            <person name="Yue J.X."/>
            <person name="O'Connell B."/>
            <person name="Jenkins J."/>
            <person name="Brandt A."/>
            <person name="Calef R."/>
            <person name="Tung C.H."/>
            <person name="Huang T.K."/>
            <person name="Schmutz J."/>
            <person name="Satoh N."/>
            <person name="Yu J.K."/>
            <person name="Putnam N.H."/>
            <person name="Green R.E."/>
            <person name="Rokhsar D.S."/>
        </authorList>
    </citation>
    <scope>NUCLEOTIDE SEQUENCE [LARGE SCALE GENOMIC DNA]</scope>
    <source>
        <strain evidence="8">S238N-H82</strain>
    </source>
</reference>
<dbReference type="RefSeq" id="XP_035670324.1">
    <property type="nucleotide sequence ID" value="XM_035814431.1"/>
</dbReference>
<feature type="region of interest" description="Disordered" evidence="7">
    <location>
        <begin position="236"/>
        <end position="286"/>
    </location>
</feature>
<dbReference type="Gene3D" id="2.130.10.10">
    <property type="entry name" value="YVTN repeat-like/Quinoprotein amine dehydrogenase"/>
    <property type="match status" value="1"/>
</dbReference>
<feature type="region of interest" description="Disordered" evidence="7">
    <location>
        <begin position="314"/>
        <end position="336"/>
    </location>
</feature>
<evidence type="ECO:0000256" key="6">
    <source>
        <dbReference type="PROSITE-ProRule" id="PRU00221"/>
    </source>
</evidence>
<dbReference type="InterPro" id="IPR036322">
    <property type="entry name" value="WD40_repeat_dom_sf"/>
</dbReference>
<accession>A0A9J7MKE5</accession>
<name>A0A9J7MKE5_BRAFL</name>
<evidence type="ECO:0000313" key="9">
    <source>
        <dbReference type="RefSeq" id="XP_035670324.1"/>
    </source>
</evidence>
<feature type="compositionally biased region" description="Basic and acidic residues" evidence="7">
    <location>
        <begin position="61"/>
        <end position="76"/>
    </location>
</feature>
<dbReference type="GO" id="GO:2000001">
    <property type="term" value="P:regulation of DNA damage checkpoint"/>
    <property type="evidence" value="ECO:0000318"/>
    <property type="project" value="GO_Central"/>
</dbReference>
<evidence type="ECO:0000256" key="5">
    <source>
        <dbReference type="ARBA" id="ARBA00022737"/>
    </source>
</evidence>
<feature type="compositionally biased region" description="Basic residues" evidence="7">
    <location>
        <begin position="314"/>
        <end position="324"/>
    </location>
</feature>
<reference evidence="9" key="2">
    <citation type="submission" date="2025-08" db="UniProtKB">
        <authorList>
            <consortium name="RefSeq"/>
        </authorList>
    </citation>
    <scope>IDENTIFICATION</scope>
    <source>
        <strain evidence="9">S238N-H82</strain>
        <tissue evidence="9">Testes</tissue>
    </source>
</reference>
<feature type="compositionally biased region" description="Basic residues" evidence="7">
    <location>
        <begin position="50"/>
        <end position="60"/>
    </location>
</feature>